<comment type="caution">
    <text evidence="2">The sequence shown here is derived from an EMBL/GenBank/DDBJ whole genome shotgun (WGS) entry which is preliminary data.</text>
</comment>
<evidence type="ECO:0000313" key="2">
    <source>
        <dbReference type="EMBL" id="MDQ0418455.1"/>
    </source>
</evidence>
<dbReference type="RefSeq" id="WP_307254180.1">
    <property type="nucleotide sequence ID" value="NZ_JAUSUV010000012.1"/>
</dbReference>
<protein>
    <submittedName>
        <fullName evidence="2">Primosomal protein N</fullName>
    </submittedName>
</protein>
<dbReference type="Proteomes" id="UP001238450">
    <property type="component" value="Unassembled WGS sequence"/>
</dbReference>
<proteinExistence type="predicted"/>
<evidence type="ECO:0000256" key="1">
    <source>
        <dbReference type="SAM" id="Phobius"/>
    </source>
</evidence>
<sequence length="98" mass="11016">MDKENAGIYISGKEMYESIQAIGSTSQQILTRISVMEAKLEDFGQTEERSRVAIKKSEEAYDIASKIESQQVWLWRIVTGSLVTGAITILLSFIRKSI</sequence>
<keyword evidence="1" id="KW-0812">Transmembrane</keyword>
<dbReference type="AlphaFoldDB" id="A0AAJ1TPD6"/>
<feature type="transmembrane region" description="Helical" evidence="1">
    <location>
        <begin position="73"/>
        <end position="94"/>
    </location>
</feature>
<organism evidence="2 3">
    <name type="scientific">Croceifilum oryzae</name>
    <dbReference type="NCBI Taxonomy" id="1553429"/>
    <lineage>
        <taxon>Bacteria</taxon>
        <taxon>Bacillati</taxon>
        <taxon>Bacillota</taxon>
        <taxon>Bacilli</taxon>
        <taxon>Bacillales</taxon>
        <taxon>Thermoactinomycetaceae</taxon>
        <taxon>Croceifilum</taxon>
    </lineage>
</organism>
<keyword evidence="1" id="KW-1133">Transmembrane helix</keyword>
<name>A0AAJ1TPD6_9BACL</name>
<keyword evidence="3" id="KW-1185">Reference proteome</keyword>
<gene>
    <name evidence="2" type="ORF">J2Z48_002647</name>
</gene>
<keyword evidence="1" id="KW-0472">Membrane</keyword>
<evidence type="ECO:0000313" key="3">
    <source>
        <dbReference type="Proteomes" id="UP001238450"/>
    </source>
</evidence>
<dbReference type="EMBL" id="JAUSUV010000012">
    <property type="protein sequence ID" value="MDQ0418455.1"/>
    <property type="molecule type" value="Genomic_DNA"/>
</dbReference>
<accession>A0AAJ1TPD6</accession>
<reference evidence="2 3" key="1">
    <citation type="submission" date="2023-07" db="EMBL/GenBank/DDBJ databases">
        <title>Genomic Encyclopedia of Type Strains, Phase IV (KMG-IV): sequencing the most valuable type-strain genomes for metagenomic binning, comparative biology and taxonomic classification.</title>
        <authorList>
            <person name="Goeker M."/>
        </authorList>
    </citation>
    <scope>NUCLEOTIDE SEQUENCE [LARGE SCALE GENOMIC DNA]</scope>
    <source>
        <strain evidence="2 3">DSM 46876</strain>
    </source>
</reference>